<gene>
    <name evidence="2" type="ORF">Air01nite_05110</name>
</gene>
<protein>
    <recommendedName>
        <fullName evidence="1">N-acetyltransferase domain-containing protein</fullName>
    </recommendedName>
</protein>
<dbReference type="CDD" id="cd04301">
    <property type="entry name" value="NAT_SF"/>
    <property type="match status" value="1"/>
</dbReference>
<dbReference type="EMBL" id="BONC01000002">
    <property type="protein sequence ID" value="GIF54416.1"/>
    <property type="molecule type" value="Genomic_DNA"/>
</dbReference>
<dbReference type="Proteomes" id="UP000624325">
    <property type="component" value="Unassembled WGS sequence"/>
</dbReference>
<organism evidence="2 3">
    <name type="scientific">Asanoa iriomotensis</name>
    <dbReference type="NCBI Taxonomy" id="234613"/>
    <lineage>
        <taxon>Bacteria</taxon>
        <taxon>Bacillati</taxon>
        <taxon>Actinomycetota</taxon>
        <taxon>Actinomycetes</taxon>
        <taxon>Micromonosporales</taxon>
        <taxon>Micromonosporaceae</taxon>
        <taxon>Asanoa</taxon>
    </lineage>
</organism>
<accession>A0ABQ4BWA4</accession>
<dbReference type="PROSITE" id="PS51186">
    <property type="entry name" value="GNAT"/>
    <property type="match status" value="1"/>
</dbReference>
<name>A0ABQ4BWA4_9ACTN</name>
<proteinExistence type="predicted"/>
<reference evidence="2 3" key="1">
    <citation type="submission" date="2021-01" db="EMBL/GenBank/DDBJ databases">
        <title>Whole genome shotgun sequence of Asanoa iriomotensis NBRC 100142.</title>
        <authorList>
            <person name="Komaki H."/>
            <person name="Tamura T."/>
        </authorList>
    </citation>
    <scope>NUCLEOTIDE SEQUENCE [LARGE SCALE GENOMIC DNA]</scope>
    <source>
        <strain evidence="2 3">NBRC 100142</strain>
    </source>
</reference>
<evidence type="ECO:0000313" key="3">
    <source>
        <dbReference type="Proteomes" id="UP000624325"/>
    </source>
</evidence>
<evidence type="ECO:0000313" key="2">
    <source>
        <dbReference type="EMBL" id="GIF54416.1"/>
    </source>
</evidence>
<keyword evidence="3" id="KW-1185">Reference proteome</keyword>
<comment type="caution">
    <text evidence="2">The sequence shown here is derived from an EMBL/GenBank/DDBJ whole genome shotgun (WGS) entry which is preliminary data.</text>
</comment>
<dbReference type="Pfam" id="PF13508">
    <property type="entry name" value="Acetyltransf_7"/>
    <property type="match status" value="1"/>
</dbReference>
<dbReference type="Gene3D" id="3.40.630.30">
    <property type="match status" value="1"/>
</dbReference>
<evidence type="ECO:0000259" key="1">
    <source>
        <dbReference type="PROSITE" id="PS51186"/>
    </source>
</evidence>
<sequence>MAAWLRAIAVCAETLPDGFCRVGARGTAEVVTGLPVPTLNGVIQTGPTLDTDEIAAFADSPRLAQLPWSLQVRGAAEADRVASIAARHGLENRTTQPFMLKDLTGRDEVTGAVRRVSGADQHLYRRALADGFEAPEHIFDGFSAPALLDHPATRAYVVEVAGEVVATSFGVLVDDLVGVFNIAVPPEHRRRGYGRLATAAVLRDAYPDGAHTAFLHASAMGAPLYASMGFHTAETWNVLR</sequence>
<dbReference type="SUPFAM" id="SSF55729">
    <property type="entry name" value="Acyl-CoA N-acyltransferases (Nat)"/>
    <property type="match status" value="1"/>
</dbReference>
<dbReference type="InterPro" id="IPR016181">
    <property type="entry name" value="Acyl_CoA_acyltransferase"/>
</dbReference>
<dbReference type="InterPro" id="IPR000182">
    <property type="entry name" value="GNAT_dom"/>
</dbReference>
<feature type="domain" description="N-acetyltransferase" evidence="1">
    <location>
        <begin position="111"/>
        <end position="240"/>
    </location>
</feature>